<dbReference type="AlphaFoldDB" id="A0A4Y2FRB9"/>
<keyword evidence="2" id="KW-1185">Reference proteome</keyword>
<gene>
    <name evidence="1" type="ORF">AVEN_245712_1</name>
</gene>
<accession>A0A4Y2FRB9</accession>
<dbReference type="Proteomes" id="UP000499080">
    <property type="component" value="Unassembled WGS sequence"/>
</dbReference>
<sequence length="92" mass="10204">MPFRRSKYAAVGDSQRNCQNGYYAAEDTTGASMVSRKKRNCKSSKTFSPRVSKFQVRTPSSFGMSNYGVKVSLTHSINSPKTDGRPAPFLFP</sequence>
<dbReference type="EMBL" id="BGPR01001008">
    <property type="protein sequence ID" value="GBM42889.1"/>
    <property type="molecule type" value="Genomic_DNA"/>
</dbReference>
<reference evidence="1 2" key="1">
    <citation type="journal article" date="2019" name="Sci. Rep.">
        <title>Orb-weaving spider Araneus ventricosus genome elucidates the spidroin gene catalogue.</title>
        <authorList>
            <person name="Kono N."/>
            <person name="Nakamura H."/>
            <person name="Ohtoshi R."/>
            <person name="Moran D.A.P."/>
            <person name="Shinohara A."/>
            <person name="Yoshida Y."/>
            <person name="Fujiwara M."/>
            <person name="Mori M."/>
            <person name="Tomita M."/>
            <person name="Arakawa K."/>
        </authorList>
    </citation>
    <scope>NUCLEOTIDE SEQUENCE [LARGE SCALE GENOMIC DNA]</scope>
</reference>
<protein>
    <submittedName>
        <fullName evidence="1">Uncharacterized protein</fullName>
    </submittedName>
</protein>
<comment type="caution">
    <text evidence="1">The sequence shown here is derived from an EMBL/GenBank/DDBJ whole genome shotgun (WGS) entry which is preliminary data.</text>
</comment>
<proteinExistence type="predicted"/>
<name>A0A4Y2FRB9_ARAVE</name>
<evidence type="ECO:0000313" key="2">
    <source>
        <dbReference type="Proteomes" id="UP000499080"/>
    </source>
</evidence>
<evidence type="ECO:0000313" key="1">
    <source>
        <dbReference type="EMBL" id="GBM42889.1"/>
    </source>
</evidence>
<organism evidence="1 2">
    <name type="scientific">Araneus ventricosus</name>
    <name type="common">Orbweaver spider</name>
    <name type="synonym">Epeira ventricosa</name>
    <dbReference type="NCBI Taxonomy" id="182803"/>
    <lineage>
        <taxon>Eukaryota</taxon>
        <taxon>Metazoa</taxon>
        <taxon>Ecdysozoa</taxon>
        <taxon>Arthropoda</taxon>
        <taxon>Chelicerata</taxon>
        <taxon>Arachnida</taxon>
        <taxon>Araneae</taxon>
        <taxon>Araneomorphae</taxon>
        <taxon>Entelegynae</taxon>
        <taxon>Araneoidea</taxon>
        <taxon>Araneidae</taxon>
        <taxon>Araneus</taxon>
    </lineage>
</organism>